<gene>
    <name evidence="2" type="ORF">UT08_C0009G0031</name>
</gene>
<evidence type="ECO:0000313" key="3">
    <source>
        <dbReference type="Proteomes" id="UP000034081"/>
    </source>
</evidence>
<feature type="transmembrane region" description="Helical" evidence="1">
    <location>
        <begin position="48"/>
        <end position="66"/>
    </location>
</feature>
<organism evidence="2 3">
    <name type="scientific">Candidatus Woesebacteria bacterium GW2011_GWB1_38_8</name>
    <dbReference type="NCBI Taxonomy" id="1618570"/>
    <lineage>
        <taxon>Bacteria</taxon>
        <taxon>Candidatus Woeseibacteriota</taxon>
    </lineage>
</organism>
<sequence>MPVDYVESLLRVFKVIAFICFIATGAMATGAVYKVLKDHFPDKFEKKHWPFIPIAILIYLVLLYIYNLMF</sequence>
<protein>
    <submittedName>
        <fullName evidence="2">Uncharacterized protein</fullName>
    </submittedName>
</protein>
<proteinExistence type="predicted"/>
<accession>A0A0G0L2H2</accession>
<feature type="transmembrane region" description="Helical" evidence="1">
    <location>
        <begin position="12"/>
        <end position="36"/>
    </location>
</feature>
<dbReference type="EMBL" id="LBVL01000009">
    <property type="protein sequence ID" value="KKQ85197.1"/>
    <property type="molecule type" value="Genomic_DNA"/>
</dbReference>
<evidence type="ECO:0000256" key="1">
    <source>
        <dbReference type="SAM" id="Phobius"/>
    </source>
</evidence>
<keyword evidence="1" id="KW-1133">Transmembrane helix</keyword>
<reference evidence="2 3" key="1">
    <citation type="journal article" date="2015" name="Nature">
        <title>rRNA introns, odd ribosomes, and small enigmatic genomes across a large radiation of phyla.</title>
        <authorList>
            <person name="Brown C.T."/>
            <person name="Hug L.A."/>
            <person name="Thomas B.C."/>
            <person name="Sharon I."/>
            <person name="Castelle C.J."/>
            <person name="Singh A."/>
            <person name="Wilkins M.J."/>
            <person name="Williams K.H."/>
            <person name="Banfield J.F."/>
        </authorList>
    </citation>
    <scope>NUCLEOTIDE SEQUENCE [LARGE SCALE GENOMIC DNA]</scope>
</reference>
<dbReference type="AlphaFoldDB" id="A0A0G0L2H2"/>
<evidence type="ECO:0000313" key="2">
    <source>
        <dbReference type="EMBL" id="KKQ85197.1"/>
    </source>
</evidence>
<keyword evidence="1" id="KW-0472">Membrane</keyword>
<comment type="caution">
    <text evidence="2">The sequence shown here is derived from an EMBL/GenBank/DDBJ whole genome shotgun (WGS) entry which is preliminary data.</text>
</comment>
<dbReference type="Proteomes" id="UP000034081">
    <property type="component" value="Unassembled WGS sequence"/>
</dbReference>
<name>A0A0G0L2H2_9BACT</name>
<keyword evidence="1" id="KW-0812">Transmembrane</keyword>